<organism evidence="2 3">
    <name type="scientific">Arthrobacter yangruifuii</name>
    <dbReference type="NCBI Taxonomy" id="2606616"/>
    <lineage>
        <taxon>Bacteria</taxon>
        <taxon>Bacillati</taxon>
        <taxon>Actinomycetota</taxon>
        <taxon>Actinomycetes</taxon>
        <taxon>Micrococcales</taxon>
        <taxon>Micrococcaceae</taxon>
        <taxon>Arthrobacter</taxon>
    </lineage>
</organism>
<dbReference type="AlphaFoldDB" id="A0A5N6MFT8"/>
<evidence type="ECO:0000313" key="2">
    <source>
        <dbReference type="EMBL" id="KAD3515050.1"/>
    </source>
</evidence>
<keyword evidence="3" id="KW-1185">Reference proteome</keyword>
<gene>
    <name evidence="2" type="ORF">GD627_12135</name>
</gene>
<dbReference type="EMBL" id="VTFX01000005">
    <property type="protein sequence ID" value="KAD3515050.1"/>
    <property type="molecule type" value="Genomic_DNA"/>
</dbReference>
<proteinExistence type="predicted"/>
<feature type="region of interest" description="Disordered" evidence="1">
    <location>
        <begin position="1"/>
        <end position="134"/>
    </location>
</feature>
<feature type="compositionally biased region" description="Low complexity" evidence="1">
    <location>
        <begin position="93"/>
        <end position="128"/>
    </location>
</feature>
<reference evidence="2 3" key="1">
    <citation type="submission" date="2019-08" db="EMBL/GenBank/DDBJ databases">
        <title>Arthrobacter sp. nov., isolated from plateau pika and Tibetan wild ass.</title>
        <authorList>
            <person name="Ge Y."/>
        </authorList>
    </citation>
    <scope>NUCLEOTIDE SEQUENCE [LARGE SCALE GENOMIC DNA]</scope>
    <source>
        <strain evidence="2 3">785</strain>
    </source>
</reference>
<accession>A0A5N6MFT8</accession>
<comment type="caution">
    <text evidence="2">The sequence shown here is derived from an EMBL/GenBank/DDBJ whole genome shotgun (WGS) entry which is preliminary data.</text>
</comment>
<protein>
    <submittedName>
        <fullName evidence="2">Uncharacterized protein</fullName>
    </submittedName>
</protein>
<sequence length="314" mass="32750">MAINRSSAVRTDLPFLSRRVKPRAAAPAAPPAAAAPRTAPAAAPAARTTPVAPSARRTTPGTPAAPSTPAAPRTAPASPAPGSLSLSPPPRQAAPAASPSLSLGLSPRAEAASSRAAANAPVRPASSSGAPAPVRAEPVHSRLFPAPGMGDLRSLDRQNPVLRLTPMESAVGSLVVAGTVRAVWEGDGYSTGSVSSGEFRPENLEGVMVSTPGNRPLVGYEGDLALIPLRHVRKLRRALFFPKPKQPLSVGLYNGKSVTIPARASERSFYVLSVIRIGEVLELRAEELPFGMEFKAIWEAFGFSMTTRLPYQGR</sequence>
<dbReference type="Proteomes" id="UP000326852">
    <property type="component" value="Unassembled WGS sequence"/>
</dbReference>
<evidence type="ECO:0000256" key="1">
    <source>
        <dbReference type="SAM" id="MobiDB-lite"/>
    </source>
</evidence>
<name>A0A5N6MFT8_9MICC</name>
<evidence type="ECO:0000313" key="3">
    <source>
        <dbReference type="Proteomes" id="UP000326852"/>
    </source>
</evidence>
<feature type="compositionally biased region" description="Low complexity" evidence="1">
    <location>
        <begin position="23"/>
        <end position="86"/>
    </location>
</feature>
<dbReference type="RefSeq" id="WP_152272724.1">
    <property type="nucleotide sequence ID" value="NZ_VTFX01000005.1"/>
</dbReference>